<sequence>MTKYQKYKLIMLAIFGMLFLLIMYNNSSIGRYILQEDWAFIFDTKTGTIYEPNLGKIELDEYIKYKKKK</sequence>
<proteinExistence type="predicted"/>
<evidence type="ECO:0000313" key="3">
    <source>
        <dbReference type="Proteomes" id="UP000636004"/>
    </source>
</evidence>
<keyword evidence="1" id="KW-0472">Membrane</keyword>
<dbReference type="AlphaFoldDB" id="A0A918V5T0"/>
<accession>A0A918V5T0</accession>
<keyword evidence="3" id="KW-1185">Reference proteome</keyword>
<name>A0A918V5T0_9FLAO</name>
<evidence type="ECO:0000313" key="2">
    <source>
        <dbReference type="EMBL" id="GGZ72466.1"/>
    </source>
</evidence>
<reference evidence="2" key="1">
    <citation type="journal article" date="2014" name="Int. J. Syst. Evol. Microbiol.">
        <title>Complete genome sequence of Corynebacterium casei LMG S-19264T (=DSM 44701T), isolated from a smear-ripened cheese.</title>
        <authorList>
            <consortium name="US DOE Joint Genome Institute (JGI-PGF)"/>
            <person name="Walter F."/>
            <person name="Albersmeier A."/>
            <person name="Kalinowski J."/>
            <person name="Ruckert C."/>
        </authorList>
    </citation>
    <scope>NUCLEOTIDE SEQUENCE</scope>
    <source>
        <strain evidence="2">KCTC 12710</strain>
    </source>
</reference>
<gene>
    <name evidence="2" type="ORF">GCM10007028_06860</name>
</gene>
<reference evidence="2" key="2">
    <citation type="submission" date="2020-09" db="EMBL/GenBank/DDBJ databases">
        <authorList>
            <person name="Sun Q."/>
            <person name="Kim S."/>
        </authorList>
    </citation>
    <scope>NUCLEOTIDE SEQUENCE</scope>
    <source>
        <strain evidence="2">KCTC 12710</strain>
    </source>
</reference>
<dbReference type="EMBL" id="BMWZ01000002">
    <property type="protein sequence ID" value="GGZ72466.1"/>
    <property type="molecule type" value="Genomic_DNA"/>
</dbReference>
<protein>
    <submittedName>
        <fullName evidence="2">Uncharacterized protein</fullName>
    </submittedName>
</protein>
<organism evidence="2 3">
    <name type="scientific">Algibacter mikhailovii</name>
    <dbReference type="NCBI Taxonomy" id="425498"/>
    <lineage>
        <taxon>Bacteria</taxon>
        <taxon>Pseudomonadati</taxon>
        <taxon>Bacteroidota</taxon>
        <taxon>Flavobacteriia</taxon>
        <taxon>Flavobacteriales</taxon>
        <taxon>Flavobacteriaceae</taxon>
        <taxon>Algibacter</taxon>
    </lineage>
</organism>
<keyword evidence="1" id="KW-1133">Transmembrane helix</keyword>
<comment type="caution">
    <text evidence="2">The sequence shown here is derived from an EMBL/GenBank/DDBJ whole genome shotgun (WGS) entry which is preliminary data.</text>
</comment>
<feature type="transmembrane region" description="Helical" evidence="1">
    <location>
        <begin position="7"/>
        <end position="24"/>
    </location>
</feature>
<dbReference type="Proteomes" id="UP000636004">
    <property type="component" value="Unassembled WGS sequence"/>
</dbReference>
<keyword evidence="1" id="KW-0812">Transmembrane</keyword>
<dbReference type="RefSeq" id="WP_189359381.1">
    <property type="nucleotide sequence ID" value="NZ_BMWZ01000002.1"/>
</dbReference>
<evidence type="ECO:0000256" key="1">
    <source>
        <dbReference type="SAM" id="Phobius"/>
    </source>
</evidence>